<dbReference type="PANTHER" id="PTHR38687:SF1">
    <property type="entry name" value="CELL DIVISION PROTEIN DEDD"/>
    <property type="match status" value="1"/>
</dbReference>
<dbReference type="RefSeq" id="WP_200345039.1">
    <property type="nucleotide sequence ID" value="NZ_NRSJ01000005.1"/>
</dbReference>
<dbReference type="SUPFAM" id="SSF110997">
    <property type="entry name" value="Sporulation related repeat"/>
    <property type="match status" value="1"/>
</dbReference>
<gene>
    <name evidence="4" type="ORF">CKO40_04765</name>
</gene>
<dbReference type="InterPro" id="IPR052521">
    <property type="entry name" value="Cell_div_SPOR-domain"/>
</dbReference>
<dbReference type="AlphaFoldDB" id="A0AAJ0U2I0"/>
<dbReference type="GO" id="GO:0042834">
    <property type="term" value="F:peptidoglycan binding"/>
    <property type="evidence" value="ECO:0007669"/>
    <property type="project" value="InterPro"/>
</dbReference>
<feature type="compositionally biased region" description="Basic and acidic residues" evidence="1">
    <location>
        <begin position="125"/>
        <end position="136"/>
    </location>
</feature>
<keyword evidence="2" id="KW-0472">Membrane</keyword>
<dbReference type="Proteomes" id="UP001296776">
    <property type="component" value="Unassembled WGS sequence"/>
</dbReference>
<keyword evidence="2" id="KW-0812">Transmembrane</keyword>
<reference evidence="4" key="1">
    <citation type="submission" date="2017-08" db="EMBL/GenBank/DDBJ databases">
        <authorList>
            <person name="Imhoff J.F."/>
            <person name="Rahn T."/>
            <person name="Kuenzel S."/>
            <person name="Neulinger S.C."/>
        </authorList>
    </citation>
    <scope>NUCLEOTIDE SEQUENCE</scope>
    <source>
        <strain evidence="4">DSM 11080</strain>
    </source>
</reference>
<dbReference type="InterPro" id="IPR007730">
    <property type="entry name" value="SPOR-like_dom"/>
</dbReference>
<dbReference type="Pfam" id="PF05036">
    <property type="entry name" value="SPOR"/>
    <property type="match status" value="1"/>
</dbReference>
<dbReference type="PROSITE" id="PS51724">
    <property type="entry name" value="SPOR"/>
    <property type="match status" value="1"/>
</dbReference>
<feature type="compositionally biased region" description="Basic and acidic residues" evidence="1">
    <location>
        <begin position="48"/>
        <end position="75"/>
    </location>
</feature>
<feature type="region of interest" description="Disordered" evidence="1">
    <location>
        <begin position="224"/>
        <end position="244"/>
    </location>
</feature>
<feature type="domain" description="SPOR" evidence="3">
    <location>
        <begin position="164"/>
        <end position="243"/>
    </location>
</feature>
<evidence type="ECO:0000313" key="4">
    <source>
        <dbReference type="EMBL" id="MBK1703873.1"/>
    </source>
</evidence>
<feature type="region of interest" description="Disordered" evidence="1">
    <location>
        <begin position="29"/>
        <end position="166"/>
    </location>
</feature>
<organism evidence="4 5">
    <name type="scientific">Halochromatium glycolicum</name>
    <dbReference type="NCBI Taxonomy" id="85075"/>
    <lineage>
        <taxon>Bacteria</taxon>
        <taxon>Pseudomonadati</taxon>
        <taxon>Pseudomonadota</taxon>
        <taxon>Gammaproteobacteria</taxon>
        <taxon>Chromatiales</taxon>
        <taxon>Chromatiaceae</taxon>
        <taxon>Halochromatium</taxon>
    </lineage>
</organism>
<accession>A0AAJ0U2I0</accession>
<dbReference type="GO" id="GO:0032153">
    <property type="term" value="C:cell division site"/>
    <property type="evidence" value="ECO:0007669"/>
    <property type="project" value="TreeGrafter"/>
</dbReference>
<comment type="caution">
    <text evidence="4">The sequence shown here is derived from an EMBL/GenBank/DDBJ whole genome shotgun (WGS) entry which is preliminary data.</text>
</comment>
<reference evidence="4" key="2">
    <citation type="journal article" date="2020" name="Microorganisms">
        <title>Osmotic Adaptation and Compatible Solute Biosynthesis of Phototrophic Bacteria as Revealed from Genome Analyses.</title>
        <authorList>
            <person name="Imhoff J.F."/>
            <person name="Rahn T."/>
            <person name="Kunzel S."/>
            <person name="Keller A."/>
            <person name="Neulinger S.C."/>
        </authorList>
    </citation>
    <scope>NUCLEOTIDE SEQUENCE</scope>
    <source>
        <strain evidence="4">DSM 11080</strain>
    </source>
</reference>
<evidence type="ECO:0000256" key="2">
    <source>
        <dbReference type="SAM" id="Phobius"/>
    </source>
</evidence>
<dbReference type="GO" id="GO:0030428">
    <property type="term" value="C:cell septum"/>
    <property type="evidence" value="ECO:0007669"/>
    <property type="project" value="TreeGrafter"/>
</dbReference>
<dbReference type="EMBL" id="NRSJ01000005">
    <property type="protein sequence ID" value="MBK1703873.1"/>
    <property type="molecule type" value="Genomic_DNA"/>
</dbReference>
<feature type="compositionally biased region" description="Pro residues" evidence="1">
    <location>
        <begin position="87"/>
        <end position="101"/>
    </location>
</feature>
<dbReference type="Gene3D" id="3.30.70.1070">
    <property type="entry name" value="Sporulation related repeat"/>
    <property type="match status" value="1"/>
</dbReference>
<dbReference type="GO" id="GO:0032506">
    <property type="term" value="P:cytokinetic process"/>
    <property type="evidence" value="ECO:0007669"/>
    <property type="project" value="TreeGrafter"/>
</dbReference>
<sequence>MDEAAKRRLVGAAVLVALAVIFVPMLVEEGDDDELGEPIVIPETPEFPEERRAGAEREAAEGEAAEREAAERDWTGEQTNDALPEPQDMPLPLPTPKPPAPTSSDRTSSDRSAQSVTRAPEPAADAERRSGEKRPAADAGTESGRARPAPERRELAPAGPKPIPSGVRAWVVQVASLRAPDAARTLQNDLRAKGYPAFVEQANVNGQRYYRVRVGPEVERAQADRLADQLASDTGSQPLVQRYP</sequence>
<dbReference type="PANTHER" id="PTHR38687">
    <property type="entry name" value="CELL DIVISION PROTEIN DEDD-RELATED"/>
    <property type="match status" value="1"/>
</dbReference>
<name>A0AAJ0U2I0_9GAMM</name>
<dbReference type="InterPro" id="IPR036680">
    <property type="entry name" value="SPOR-like_sf"/>
</dbReference>
<protein>
    <recommendedName>
        <fullName evidence="3">SPOR domain-containing protein</fullName>
    </recommendedName>
</protein>
<evidence type="ECO:0000259" key="3">
    <source>
        <dbReference type="PROSITE" id="PS51724"/>
    </source>
</evidence>
<keyword evidence="5" id="KW-1185">Reference proteome</keyword>
<evidence type="ECO:0000313" key="5">
    <source>
        <dbReference type="Proteomes" id="UP001296776"/>
    </source>
</evidence>
<feature type="compositionally biased region" description="Basic and acidic residues" evidence="1">
    <location>
        <begin position="144"/>
        <end position="155"/>
    </location>
</feature>
<keyword evidence="2" id="KW-1133">Transmembrane helix</keyword>
<feature type="compositionally biased region" description="Low complexity" evidence="1">
    <location>
        <begin position="102"/>
        <end position="123"/>
    </location>
</feature>
<proteinExistence type="predicted"/>
<evidence type="ECO:0000256" key="1">
    <source>
        <dbReference type="SAM" id="MobiDB-lite"/>
    </source>
</evidence>
<feature type="compositionally biased region" description="Polar residues" evidence="1">
    <location>
        <begin position="231"/>
        <end position="244"/>
    </location>
</feature>
<feature type="transmembrane region" description="Helical" evidence="2">
    <location>
        <begin position="9"/>
        <end position="27"/>
    </location>
</feature>